<evidence type="ECO:0000256" key="3">
    <source>
        <dbReference type="ARBA" id="ARBA00022692"/>
    </source>
</evidence>
<dbReference type="InterPro" id="IPR049453">
    <property type="entry name" value="Memb_transporter_dom"/>
</dbReference>
<feature type="transmembrane region" description="Helical" evidence="9">
    <location>
        <begin position="89"/>
        <end position="107"/>
    </location>
</feature>
<evidence type="ECO:0000256" key="1">
    <source>
        <dbReference type="ARBA" id="ARBA00004651"/>
    </source>
</evidence>
<evidence type="ECO:0000256" key="2">
    <source>
        <dbReference type="ARBA" id="ARBA00022475"/>
    </source>
</evidence>
<evidence type="ECO:0000256" key="5">
    <source>
        <dbReference type="ARBA" id="ARBA00023136"/>
    </source>
</evidence>
<feature type="coiled-coil region" evidence="7">
    <location>
        <begin position="364"/>
        <end position="432"/>
    </location>
</feature>
<keyword evidence="4 9" id="KW-1133">Transmembrane helix</keyword>
<feature type="compositionally biased region" description="Polar residues" evidence="8">
    <location>
        <begin position="8"/>
        <end position="20"/>
    </location>
</feature>
<organism evidence="11 12">
    <name type="scientific">Xanthobacter autotrophicus</name>
    <dbReference type="NCBI Taxonomy" id="280"/>
    <lineage>
        <taxon>Bacteria</taxon>
        <taxon>Pseudomonadati</taxon>
        <taxon>Pseudomonadota</taxon>
        <taxon>Alphaproteobacteria</taxon>
        <taxon>Hyphomicrobiales</taxon>
        <taxon>Xanthobacteraceae</taxon>
        <taxon>Xanthobacter</taxon>
    </lineage>
</organism>
<proteinExistence type="inferred from homology"/>
<dbReference type="Proteomes" id="UP000305131">
    <property type="component" value="Unassembled WGS sequence"/>
</dbReference>
<dbReference type="EMBL" id="VAUP01000031">
    <property type="protein sequence ID" value="TLX42097.1"/>
    <property type="molecule type" value="Genomic_DNA"/>
</dbReference>
<evidence type="ECO:0000256" key="8">
    <source>
        <dbReference type="SAM" id="MobiDB-lite"/>
    </source>
</evidence>
<protein>
    <submittedName>
        <fullName evidence="11">FUSC family protein</fullName>
    </submittedName>
</protein>
<dbReference type="PANTHER" id="PTHR30509:SF9">
    <property type="entry name" value="MULTIDRUG RESISTANCE PROTEIN MDTO"/>
    <property type="match status" value="1"/>
</dbReference>
<evidence type="ECO:0000256" key="6">
    <source>
        <dbReference type="ARBA" id="ARBA00043993"/>
    </source>
</evidence>
<sequence>MMRRSMETPVSSHIGLSSANGKHARRVSRARRAGWPRAGPWDRNEGRLRQLCRTRTFADRTMPSPDQGPALPSLMARLSGLLSPSHFKLGLRAAIAGLVAYGLATGLALPNGYWAVLTAVLVVQATIGASLTVAIDRALGTVVGGVVGVAAAMLAGNSATLTYVALGVAVFFTATLSARSASFKLAPVTVVIVLLADPSHLEPWLSGLHRVFEIAVGGVVGMASSILILPERALLRLFPHCAKALRFNAGLLELGRDGLLGRGLDPTALDRLNSGARQALRAADARISEALREQVGGLTGQVDPAPVVRSCRRLWHSVIILLRGADRPMDKEVADRVAPSLDAAVSGLNGHILALADRLDGQAVEGIEEKAQAARAAVAALEAEAERLNGEGVLETAGADTLTALFAAVSACNHVRENLDDLAARFDEIEAER</sequence>
<gene>
    <name evidence="11" type="ORF">FBQ73_14665</name>
</gene>
<name>A0A6C1KEX4_XANAU</name>
<keyword evidence="5 9" id="KW-0472">Membrane</keyword>
<feature type="transmembrane region" description="Helical" evidence="9">
    <location>
        <begin position="138"/>
        <end position="155"/>
    </location>
</feature>
<dbReference type="AlphaFoldDB" id="A0A6C1KEX4"/>
<comment type="subcellular location">
    <subcellularLocation>
        <location evidence="1">Cell membrane</location>
        <topology evidence="1">Multi-pass membrane protein</topology>
    </subcellularLocation>
</comment>
<evidence type="ECO:0000256" key="9">
    <source>
        <dbReference type="SAM" id="Phobius"/>
    </source>
</evidence>
<accession>A0A6C1KEX4</accession>
<feature type="region of interest" description="Disordered" evidence="8">
    <location>
        <begin position="1"/>
        <end position="39"/>
    </location>
</feature>
<reference evidence="11 12" key="1">
    <citation type="submission" date="2019-05" db="EMBL/GenBank/DDBJ databases">
        <authorList>
            <person name="Zhou X."/>
        </authorList>
    </citation>
    <scope>NUCLEOTIDE SEQUENCE [LARGE SCALE GENOMIC DNA]</scope>
    <source>
        <strain evidence="11 12">DSM 432</strain>
    </source>
</reference>
<dbReference type="OrthoDB" id="8439436at2"/>
<keyword evidence="3 9" id="KW-0812">Transmembrane</keyword>
<comment type="caution">
    <text evidence="11">The sequence shown here is derived from an EMBL/GenBank/DDBJ whole genome shotgun (WGS) entry which is preliminary data.</text>
</comment>
<evidence type="ECO:0000256" key="4">
    <source>
        <dbReference type="ARBA" id="ARBA00022989"/>
    </source>
</evidence>
<feature type="domain" description="Integral membrane bound transporter" evidence="10">
    <location>
        <begin position="100"/>
        <end position="222"/>
    </location>
</feature>
<dbReference type="GO" id="GO:0005886">
    <property type="term" value="C:plasma membrane"/>
    <property type="evidence" value="ECO:0007669"/>
    <property type="project" value="UniProtKB-SubCell"/>
</dbReference>
<feature type="compositionally biased region" description="Basic residues" evidence="8">
    <location>
        <begin position="22"/>
        <end position="34"/>
    </location>
</feature>
<evidence type="ECO:0000259" key="10">
    <source>
        <dbReference type="Pfam" id="PF13515"/>
    </source>
</evidence>
<evidence type="ECO:0000313" key="11">
    <source>
        <dbReference type="EMBL" id="TLX42097.1"/>
    </source>
</evidence>
<feature type="transmembrane region" description="Helical" evidence="9">
    <location>
        <begin position="113"/>
        <end position="131"/>
    </location>
</feature>
<comment type="similarity">
    <text evidence="6">Belongs to the YccS/YhfK family.</text>
</comment>
<evidence type="ECO:0000313" key="12">
    <source>
        <dbReference type="Proteomes" id="UP000305131"/>
    </source>
</evidence>
<keyword evidence="7" id="KW-0175">Coiled coil</keyword>
<evidence type="ECO:0000256" key="7">
    <source>
        <dbReference type="SAM" id="Coils"/>
    </source>
</evidence>
<dbReference type="Pfam" id="PF13515">
    <property type="entry name" value="FUSC_2"/>
    <property type="match status" value="1"/>
</dbReference>
<dbReference type="PANTHER" id="PTHR30509">
    <property type="entry name" value="P-HYDROXYBENZOIC ACID EFFLUX PUMP SUBUNIT-RELATED"/>
    <property type="match status" value="1"/>
</dbReference>
<keyword evidence="2" id="KW-1003">Cell membrane</keyword>